<comment type="caution">
    <text evidence="1">The sequence shown here is derived from an EMBL/GenBank/DDBJ whole genome shotgun (WGS) entry which is preliminary data.</text>
</comment>
<organism evidence="1 2">
    <name type="scientific">Natronoarchaeum mannanilyticum</name>
    <dbReference type="NCBI Taxonomy" id="926360"/>
    <lineage>
        <taxon>Archaea</taxon>
        <taxon>Methanobacteriati</taxon>
        <taxon>Methanobacteriota</taxon>
        <taxon>Stenosarchaea group</taxon>
        <taxon>Halobacteria</taxon>
        <taxon>Halobacteriales</taxon>
        <taxon>Natronoarchaeaceae</taxon>
    </lineage>
</organism>
<name>A0AAV3TAD9_9EURY</name>
<protein>
    <submittedName>
        <fullName evidence="1">Uncharacterized protein</fullName>
    </submittedName>
</protein>
<sequence length="61" mass="6508">MNGTAPTTNWSDPSTCPFCDSELADPGAGFIDHIHESPDCESGFDQWRSNVSGDMGGEWSG</sequence>
<evidence type="ECO:0000313" key="1">
    <source>
        <dbReference type="EMBL" id="GAA0673503.1"/>
    </source>
</evidence>
<proteinExistence type="predicted"/>
<dbReference type="EMBL" id="BAAADV010000003">
    <property type="protein sequence ID" value="GAA0673503.1"/>
    <property type="molecule type" value="Genomic_DNA"/>
</dbReference>
<accession>A0AAV3TAD9</accession>
<dbReference type="InterPro" id="IPR055924">
    <property type="entry name" value="DUF7501"/>
</dbReference>
<dbReference type="AlphaFoldDB" id="A0AAV3TAD9"/>
<dbReference type="Proteomes" id="UP001500420">
    <property type="component" value="Unassembled WGS sequence"/>
</dbReference>
<keyword evidence="2" id="KW-1185">Reference proteome</keyword>
<dbReference type="RefSeq" id="WP_343773926.1">
    <property type="nucleotide sequence ID" value="NZ_BAAADV010000003.1"/>
</dbReference>
<gene>
    <name evidence="1" type="ORF">GCM10009020_20680</name>
</gene>
<dbReference type="Pfam" id="PF24333">
    <property type="entry name" value="DUF7501"/>
    <property type="match status" value="1"/>
</dbReference>
<evidence type="ECO:0000313" key="2">
    <source>
        <dbReference type="Proteomes" id="UP001500420"/>
    </source>
</evidence>
<reference evidence="1 2" key="1">
    <citation type="journal article" date="2019" name="Int. J. Syst. Evol. Microbiol.">
        <title>The Global Catalogue of Microorganisms (GCM) 10K type strain sequencing project: providing services to taxonomists for standard genome sequencing and annotation.</title>
        <authorList>
            <consortium name="The Broad Institute Genomics Platform"/>
            <consortium name="The Broad Institute Genome Sequencing Center for Infectious Disease"/>
            <person name="Wu L."/>
            <person name="Ma J."/>
        </authorList>
    </citation>
    <scope>NUCLEOTIDE SEQUENCE [LARGE SCALE GENOMIC DNA]</scope>
    <source>
        <strain evidence="1 2">JCM 16328</strain>
    </source>
</reference>